<keyword evidence="5" id="KW-1185">Reference proteome</keyword>
<evidence type="ECO:0000313" key="4">
    <source>
        <dbReference type="EMBL" id="GAX81428.1"/>
    </source>
</evidence>
<reference evidence="4 5" key="1">
    <citation type="submission" date="2017-08" db="EMBL/GenBank/DDBJ databases">
        <title>Acidophilic green algal genome provides insights into adaptation to an acidic environment.</title>
        <authorList>
            <person name="Hirooka S."/>
            <person name="Hirose Y."/>
            <person name="Kanesaki Y."/>
            <person name="Higuchi S."/>
            <person name="Fujiwara T."/>
            <person name="Onuma R."/>
            <person name="Era A."/>
            <person name="Ohbayashi R."/>
            <person name="Uzuka A."/>
            <person name="Nozaki H."/>
            <person name="Yoshikawa H."/>
            <person name="Miyagishima S.Y."/>
        </authorList>
    </citation>
    <scope>NUCLEOTIDE SEQUENCE [LARGE SCALE GENOMIC DNA]</scope>
    <source>
        <strain evidence="4 5">NIES-2499</strain>
    </source>
</reference>
<dbReference type="SUPFAM" id="SSF47473">
    <property type="entry name" value="EF-hand"/>
    <property type="match status" value="1"/>
</dbReference>
<sequence length="2817" mass="305912">MDAAGYASLLSDAIDPSVSSAGSVSANILEPFQTPPPPRPIEAGNSSEGSAVPVHGNDGIQENRVGKEIDTIHDITPLVGSSDVLVEADVPLVKDFERVVVVGDPPHVPPIKMHKPPLDAHMPTATLRLRTIDRTTGEPVQNVAISVNILENVKQGKKKNYARSFGNQSRSLGDGTATLKLMCGVPYVVTATCDGFLKFGTMGEHLVVQFKDGEVVDRVISLIPLRITVVVTLRELQPLAGKHPQKNCPYGQVNPLYSAPPVDPLALITPQRVAFYSPHGTKMSYVASPLMAQGVLGVSVKPSGQRVGDYSTDASGHCYFYGERLEQTSPPKYRDPIFIDSGPWEYTAKYHLRANPESGPVQPRFDHYLQDVEYPAHVARFPPPKKALLTSLPFLAGREATSDTSPTRTSANRMKRPPLNSRGGRQQGSSLEPLQGESYASALTDEFLSAHRGLAEMIGQSPQPVHRANDSTGSGQGNTLLSNAYMSTHKDVAEMVQTPKEGGGGKRNKKRSPGPSTILHDYSDLVGPARAARYLGPVDRDGIQNYLLPGLYNLQLSDPSMLLIFYTYSPDNEQAEVNQAQDSIVPLTMPHLDDSFKKPDNGGNGRATDINIRFPVQLYCRARPWFQIVVYDIPTLSEVGTQFGFQFTIYRVDHNRSFQRKVEKLQQALHNHPHREMVDPMDLPEGQDPEVVAYLQKQLKRGKVHQLWALTETSCMQKDITLGEAFEAAIDANEDERYLMKDEEVFVPIYKGRLNEGLDRQHWITPGERYAVEVLCEDPCLELTLRQVRLCNWELEPFVFYTYQKVKLLVGVREVFNQAPISGMLVNISVEETPPLRRPPVVKQEWCEPAESYAQRILDQMIDFVVESRRLGLSDRINSVQNGVTDETGLAALHLAPWTRVTLCLEGGEEFDNVEEEVKTLTLGEEKEQFIGFQLHRNCYVHARCVDSQTGEGIEGFIIKAYEVTDRAARMPIKGLSPKQHETARARIEADLLGQCPRVRIRDCKAIYTARTGPGGLVELPVKLRAGRVVKLVVAKAPKEYCLPHYLTPGSNSCMVYTYYNTHSVTFECPPRPKVQVLALDSCTSEHVMGLRFRVCVRRTARPYIPEGEEEAEEAQRRKLEAAKRMAPDSLEASRTFGGLSGSKNAGQFAAVLGSAAAAAAGRGEVDDLAAIEEPTLDAGSIDEVRPRSSDGGEAPPVGDLGAEEDEPEDGNPGPMEEMTRQDWEDRPLQQTGEMGRTAADWWQTVGPNGIGRPLGAAAAGLGLGSGEINRQGKGLSGEMVGGTALNARALELMSGMEAPPPGARGPMRRRLEEVGNWAEEADQAAAEAAEAAAAAAAVLAAEASAERRKKDASGSKSRSVKNGGPNRLMYEASDITSDKTSDKSTAAGGKKGGPQNDNGDFDAEDDLAMSKVLAPEEMPLESLASSAAVNGGSQPATIPRMPSLLPGGLGASAGVKSALGKGGKKGGPVGRVSIADTKKLKYSFSDDGDEDDDDDMPPDPDEVEEEEFESQEEIWYDTFTGYPVCKTLYVDPDTEIRVQVLPCWPYMTQHQELVHCTDGWRSPPQYMFYLPRDYNAFMFWMERDSAMPNFWGEDGYPLLPPHPLSRLQPGAMPGALLMAPLDSSVKFLHKARPEDAIITTGATSGDEVSPLTSGQGGISGTPTNLTDAPSGTNQLVLGSRVQPSSPSNMKGRDKNDGGSATPAKRVGSGSTVAVAPPSPPKLWPLDNGDGEGGLHREQSALQFTEDDDWIEGIQAAAWQHHRLSDLQFLPIDRSRLMQLLVKWSAFPHIEGGFCKGCFGPSGPPPAPGADEKLSSGPGGLRWATARIGAGSGPGTGRNAFVATAALPTATSEMPLGDIYRSKLLGGKQIELSAPWAVVGVLTPAQQAAQAPPHPYHSSVPDKYNRTHTIVSKAEAVYCKSPFFTWRLASGSALHVGIHEGLYRELIPILDSVAASADFMRGHVDKVMAHNETRTKDGRFLFGHAIVEGCLGAVFILDDSAAMPEGAAAFMVDELAATLDYWHSKTATRGLDPPRYNLLLVSGPGFGTYMHTDGLEPVAAANGSILRAWYRKVRPKQSPAERPVGFTYSEVLRHTLAMADTQVPTVFICGGMVPKLPDTPKRVNWALYEAQINCINRQRPMQPVHTIEVYPMPKIDDVPPPEAATARQQQQQQGQPGTSGGECIGSEECQCDNCMAELSKMRGCMGNIFEKLQDAVSNGRMRLFDVFKEADKDADNVLNGEEMLRLVQRLIPEAGPAHARFLSLMLDNGGGKPTGRGCNCTKPCVHYPGSSASCGTGISYKELSLAVRAAAKAGLSVELDSKLEVTMILQRVAFLMLFKQKTVQEIFNDYDHNQDGFWDQVEQWRALKELFPGLTVEEQRQMFDAMQAMDINEDDRIGLDEFIRAMNKGGAVKLLGWGVEGGLALPHWADDTASVNSFSTAGPGGQRMQKKKPRTMEEREAEAQLRSRKIDLDFDLMSSTRKAGFPLTALLRRVSGTTRGSHRRLDMGRARAQAERINMTPVMSITNNLEKALKELVDFEAAYGVLLTADRAATSRTRLTADPPSSPPVGSAWRPGTAAASSSSASPQRQRPHQSANRSPQKSAIRRSRSAANLANIPSRLMDLTSTRNAYISDLSAQRGATPSSLLDAVSSRWRREPAGGRSGSEVGIATLSSHHSRPASPARLRPRSSNGTAEGSGRPGTAAAASPSQDRQEYTPTLVRRQPTERPSSAPAYRPRPQPRRESLLMNSAILELPDDAQTDRSGSSVSAAGLGAGALSTGGMVGAHQVAKLRGPAGFSSIISTTLRKAPETQPAFHF</sequence>
<dbReference type="Proteomes" id="UP000232323">
    <property type="component" value="Unassembled WGS sequence"/>
</dbReference>
<feature type="region of interest" description="Disordered" evidence="2">
    <location>
        <begin position="461"/>
        <end position="481"/>
    </location>
</feature>
<feature type="domain" description="EF-hand" evidence="3">
    <location>
        <begin position="2377"/>
        <end position="2412"/>
    </location>
</feature>
<feature type="compositionally biased region" description="Polar residues" evidence="2">
    <location>
        <begin position="423"/>
        <end position="432"/>
    </location>
</feature>
<feature type="region of interest" description="Disordered" evidence="2">
    <location>
        <begin position="1347"/>
        <end position="1409"/>
    </location>
</feature>
<protein>
    <recommendedName>
        <fullName evidence="3">EF-hand domain-containing protein</fullName>
    </recommendedName>
</protein>
<feature type="compositionally biased region" description="Polar residues" evidence="2">
    <location>
        <begin position="402"/>
        <end position="412"/>
    </location>
</feature>
<dbReference type="CDD" id="cd00051">
    <property type="entry name" value="EFh"/>
    <property type="match status" value="1"/>
</dbReference>
<feature type="region of interest" description="Disordered" evidence="2">
    <location>
        <begin position="1639"/>
        <end position="1722"/>
    </location>
</feature>
<feature type="compositionally biased region" description="Polar residues" evidence="2">
    <location>
        <begin position="1661"/>
        <end position="1689"/>
    </location>
</feature>
<feature type="region of interest" description="Disordered" evidence="2">
    <location>
        <begin position="1108"/>
        <end position="1131"/>
    </location>
</feature>
<feature type="compositionally biased region" description="Polar residues" evidence="2">
    <location>
        <begin position="470"/>
        <end position="481"/>
    </location>
</feature>
<feature type="region of interest" description="Disordered" evidence="2">
    <location>
        <begin position="1172"/>
        <end position="1222"/>
    </location>
</feature>
<evidence type="ECO:0000256" key="1">
    <source>
        <dbReference type="ARBA" id="ARBA00022837"/>
    </source>
</evidence>
<feature type="region of interest" description="Disordered" evidence="2">
    <location>
        <begin position="2672"/>
        <end position="2743"/>
    </location>
</feature>
<comment type="caution">
    <text evidence="4">The sequence shown here is derived from an EMBL/GenBank/DDBJ whole genome shotgun (WGS) entry which is preliminary data.</text>
</comment>
<feature type="compositionally biased region" description="Low complexity" evidence="2">
    <location>
        <begin position="2679"/>
        <end position="2690"/>
    </location>
</feature>
<dbReference type="EMBL" id="BEGY01000065">
    <property type="protein sequence ID" value="GAX81428.1"/>
    <property type="molecule type" value="Genomic_DNA"/>
</dbReference>
<feature type="region of interest" description="Disordered" evidence="2">
    <location>
        <begin position="28"/>
        <end position="62"/>
    </location>
</feature>
<dbReference type="InterPro" id="IPR002048">
    <property type="entry name" value="EF_hand_dom"/>
</dbReference>
<feature type="region of interest" description="Disordered" evidence="2">
    <location>
        <begin position="2155"/>
        <end position="2181"/>
    </location>
</feature>
<feature type="region of interest" description="Disordered" evidence="2">
    <location>
        <begin position="497"/>
        <end position="522"/>
    </location>
</feature>
<dbReference type="OrthoDB" id="545114at2759"/>
<dbReference type="InterPro" id="IPR018247">
    <property type="entry name" value="EF_Hand_1_Ca_BS"/>
</dbReference>
<dbReference type="PROSITE" id="PS00018">
    <property type="entry name" value="EF_HAND_1"/>
    <property type="match status" value="2"/>
</dbReference>
<feature type="region of interest" description="Disordered" evidence="2">
    <location>
        <begin position="1481"/>
        <end position="1507"/>
    </location>
</feature>
<dbReference type="STRING" id="1157962.A0A250XEB6"/>
<evidence type="ECO:0000256" key="2">
    <source>
        <dbReference type="SAM" id="MobiDB-lite"/>
    </source>
</evidence>
<evidence type="ECO:0000313" key="5">
    <source>
        <dbReference type="Proteomes" id="UP000232323"/>
    </source>
</evidence>
<evidence type="ECO:0000259" key="3">
    <source>
        <dbReference type="PROSITE" id="PS50222"/>
    </source>
</evidence>
<name>A0A250XEB6_9CHLO</name>
<dbReference type="InterPro" id="IPR011992">
    <property type="entry name" value="EF-hand-dom_pair"/>
</dbReference>
<keyword evidence="1" id="KW-0106">Calcium</keyword>
<dbReference type="PROSITE" id="PS50222">
    <property type="entry name" value="EF_HAND_2"/>
    <property type="match status" value="2"/>
</dbReference>
<accession>A0A250XEB6</accession>
<feature type="domain" description="EF-hand" evidence="3">
    <location>
        <begin position="2218"/>
        <end position="2253"/>
    </location>
</feature>
<feature type="region of interest" description="Disordered" evidence="2">
    <location>
        <begin position="2437"/>
        <end position="2458"/>
    </location>
</feature>
<feature type="region of interest" description="Disordered" evidence="2">
    <location>
        <begin position="398"/>
        <end position="433"/>
    </location>
</feature>
<dbReference type="SMART" id="SM00054">
    <property type="entry name" value="EFh"/>
    <property type="match status" value="3"/>
</dbReference>
<feature type="compositionally biased region" description="Low complexity" evidence="2">
    <location>
        <begin position="2727"/>
        <end position="2736"/>
    </location>
</feature>
<organism evidence="4 5">
    <name type="scientific">Chlamydomonas eustigma</name>
    <dbReference type="NCBI Taxonomy" id="1157962"/>
    <lineage>
        <taxon>Eukaryota</taxon>
        <taxon>Viridiplantae</taxon>
        <taxon>Chlorophyta</taxon>
        <taxon>core chlorophytes</taxon>
        <taxon>Chlorophyceae</taxon>
        <taxon>CS clade</taxon>
        <taxon>Chlamydomonadales</taxon>
        <taxon>Chlamydomonadaceae</taxon>
        <taxon>Chlamydomonas</taxon>
    </lineage>
</organism>
<feature type="compositionally biased region" description="Polar residues" evidence="2">
    <location>
        <begin position="2587"/>
        <end position="2602"/>
    </location>
</feature>
<gene>
    <name evidence="4" type="ORF">CEUSTIGMA_g8858.t1</name>
</gene>
<feature type="region of interest" description="Disordered" evidence="2">
    <location>
        <begin position="2557"/>
        <end position="2616"/>
    </location>
</feature>
<dbReference type="GO" id="GO:0005509">
    <property type="term" value="F:calcium ion binding"/>
    <property type="evidence" value="ECO:0007669"/>
    <property type="project" value="InterPro"/>
</dbReference>
<feature type="compositionally biased region" description="Acidic residues" evidence="2">
    <location>
        <begin position="1487"/>
        <end position="1507"/>
    </location>
</feature>
<feature type="compositionally biased region" description="Basic and acidic residues" evidence="2">
    <location>
        <begin position="1114"/>
        <end position="1127"/>
    </location>
</feature>
<dbReference type="Gene3D" id="1.10.238.10">
    <property type="entry name" value="EF-hand"/>
    <property type="match status" value="1"/>
</dbReference>
<proteinExistence type="predicted"/>